<sequence>MYYYIYNYSIYGIIAFWVLSVLPHFIGLFIIAKANNWNYDNLRPWTLAQTTKLRASVPVETWSKFEKLEAVSRNSFESFPLFATAVILGTVADLLRDSNCLNAYVLVFLGLRIIYALAYVFARTQKWSYLRTASWMLSIVSSLGIIYQAAAKLSDRVVMSI</sequence>
<feature type="transmembrane region" description="Helical" evidence="5">
    <location>
        <begin position="133"/>
        <end position="150"/>
    </location>
</feature>
<evidence type="ECO:0000313" key="6">
    <source>
        <dbReference type="EMBL" id="KAF2247853.1"/>
    </source>
</evidence>
<keyword evidence="3 5" id="KW-1133">Transmembrane helix</keyword>
<evidence type="ECO:0000256" key="1">
    <source>
        <dbReference type="ARBA" id="ARBA00004370"/>
    </source>
</evidence>
<evidence type="ECO:0000313" key="7">
    <source>
        <dbReference type="Proteomes" id="UP000800094"/>
    </source>
</evidence>
<dbReference type="Pfam" id="PF01124">
    <property type="entry name" value="MAPEG"/>
    <property type="match status" value="1"/>
</dbReference>
<proteinExistence type="predicted"/>
<keyword evidence="4 5" id="KW-0472">Membrane</keyword>
<name>A0A6A6IEC4_9PLEO</name>
<protein>
    <recommendedName>
        <fullName evidence="8">MAPEG family protein</fullName>
    </recommendedName>
</protein>
<dbReference type="PANTHER" id="PTHR35371">
    <property type="entry name" value="INNER MEMBRANE PROTEIN"/>
    <property type="match status" value="1"/>
</dbReference>
<organism evidence="6 7">
    <name type="scientific">Trematosphaeria pertusa</name>
    <dbReference type="NCBI Taxonomy" id="390896"/>
    <lineage>
        <taxon>Eukaryota</taxon>
        <taxon>Fungi</taxon>
        <taxon>Dikarya</taxon>
        <taxon>Ascomycota</taxon>
        <taxon>Pezizomycotina</taxon>
        <taxon>Dothideomycetes</taxon>
        <taxon>Pleosporomycetidae</taxon>
        <taxon>Pleosporales</taxon>
        <taxon>Massarineae</taxon>
        <taxon>Trematosphaeriaceae</taxon>
        <taxon>Trematosphaeria</taxon>
    </lineage>
</organism>
<gene>
    <name evidence="6" type="ORF">BU26DRAFT_565283</name>
</gene>
<keyword evidence="2 5" id="KW-0812">Transmembrane</keyword>
<dbReference type="InterPro" id="IPR001129">
    <property type="entry name" value="Membr-assoc_MAPEG"/>
</dbReference>
<feature type="transmembrane region" description="Helical" evidence="5">
    <location>
        <begin position="101"/>
        <end position="121"/>
    </location>
</feature>
<dbReference type="GeneID" id="54586714"/>
<dbReference type="SUPFAM" id="SSF161084">
    <property type="entry name" value="MAPEG domain-like"/>
    <property type="match status" value="1"/>
</dbReference>
<dbReference type="InterPro" id="IPR023352">
    <property type="entry name" value="MAPEG-like_dom_sf"/>
</dbReference>
<evidence type="ECO:0000256" key="2">
    <source>
        <dbReference type="ARBA" id="ARBA00022692"/>
    </source>
</evidence>
<dbReference type="RefSeq" id="XP_033682857.1">
    <property type="nucleotide sequence ID" value="XM_033833384.1"/>
</dbReference>
<dbReference type="OrthoDB" id="2122304at2759"/>
<dbReference type="GO" id="GO:0016020">
    <property type="term" value="C:membrane"/>
    <property type="evidence" value="ECO:0007669"/>
    <property type="project" value="UniProtKB-SubCell"/>
</dbReference>
<evidence type="ECO:0000256" key="4">
    <source>
        <dbReference type="ARBA" id="ARBA00023136"/>
    </source>
</evidence>
<comment type="subcellular location">
    <subcellularLocation>
        <location evidence="1">Membrane</location>
    </subcellularLocation>
</comment>
<evidence type="ECO:0008006" key="8">
    <source>
        <dbReference type="Google" id="ProtNLM"/>
    </source>
</evidence>
<accession>A0A6A6IEC4</accession>
<keyword evidence="7" id="KW-1185">Reference proteome</keyword>
<evidence type="ECO:0000256" key="5">
    <source>
        <dbReference type="SAM" id="Phobius"/>
    </source>
</evidence>
<dbReference type="Proteomes" id="UP000800094">
    <property type="component" value="Unassembled WGS sequence"/>
</dbReference>
<dbReference type="EMBL" id="ML987196">
    <property type="protein sequence ID" value="KAF2247853.1"/>
    <property type="molecule type" value="Genomic_DNA"/>
</dbReference>
<feature type="transmembrane region" description="Helical" evidence="5">
    <location>
        <begin position="6"/>
        <end position="32"/>
    </location>
</feature>
<dbReference type="AlphaFoldDB" id="A0A6A6IEC4"/>
<reference evidence="6" key="1">
    <citation type="journal article" date="2020" name="Stud. Mycol.">
        <title>101 Dothideomycetes genomes: a test case for predicting lifestyles and emergence of pathogens.</title>
        <authorList>
            <person name="Haridas S."/>
            <person name="Albert R."/>
            <person name="Binder M."/>
            <person name="Bloem J."/>
            <person name="Labutti K."/>
            <person name="Salamov A."/>
            <person name="Andreopoulos B."/>
            <person name="Baker S."/>
            <person name="Barry K."/>
            <person name="Bills G."/>
            <person name="Bluhm B."/>
            <person name="Cannon C."/>
            <person name="Castanera R."/>
            <person name="Culley D."/>
            <person name="Daum C."/>
            <person name="Ezra D."/>
            <person name="Gonzalez J."/>
            <person name="Henrissat B."/>
            <person name="Kuo A."/>
            <person name="Liang C."/>
            <person name="Lipzen A."/>
            <person name="Lutzoni F."/>
            <person name="Magnuson J."/>
            <person name="Mondo S."/>
            <person name="Nolan M."/>
            <person name="Ohm R."/>
            <person name="Pangilinan J."/>
            <person name="Park H.-J."/>
            <person name="Ramirez L."/>
            <person name="Alfaro M."/>
            <person name="Sun H."/>
            <person name="Tritt A."/>
            <person name="Yoshinaga Y."/>
            <person name="Zwiers L.-H."/>
            <person name="Turgeon B."/>
            <person name="Goodwin S."/>
            <person name="Spatafora J."/>
            <person name="Crous P."/>
            <person name="Grigoriev I."/>
        </authorList>
    </citation>
    <scope>NUCLEOTIDE SEQUENCE</scope>
    <source>
        <strain evidence="6">CBS 122368</strain>
    </source>
</reference>
<evidence type="ECO:0000256" key="3">
    <source>
        <dbReference type="ARBA" id="ARBA00022989"/>
    </source>
</evidence>
<dbReference type="PANTHER" id="PTHR35371:SF1">
    <property type="entry name" value="BLR7753 PROTEIN"/>
    <property type="match status" value="1"/>
</dbReference>
<dbReference type="Gene3D" id="1.20.120.550">
    <property type="entry name" value="Membrane associated eicosanoid/glutathione metabolism-like domain"/>
    <property type="match status" value="1"/>
</dbReference>